<dbReference type="PANTHER" id="PTHR42919">
    <property type="entry name" value="N-ALPHA-ACETYLTRANSFERASE"/>
    <property type="match status" value="1"/>
</dbReference>
<protein>
    <recommendedName>
        <fullName evidence="3">N-acetyltransferase domain-containing protein</fullName>
    </recommendedName>
</protein>
<accession>A0A7S2SL13</accession>
<dbReference type="InterPro" id="IPR016181">
    <property type="entry name" value="Acyl_CoA_acyltransferase"/>
</dbReference>
<feature type="domain" description="N-acetyltransferase" evidence="3">
    <location>
        <begin position="181"/>
        <end position="335"/>
    </location>
</feature>
<evidence type="ECO:0000313" key="4">
    <source>
        <dbReference type="EMBL" id="CAD9703203.1"/>
    </source>
</evidence>
<dbReference type="CDD" id="cd04301">
    <property type="entry name" value="NAT_SF"/>
    <property type="match status" value="1"/>
</dbReference>
<gene>
    <name evidence="4" type="ORF">EANT1437_LOCUS16012</name>
</gene>
<dbReference type="Gene3D" id="3.40.630.30">
    <property type="match status" value="1"/>
</dbReference>
<keyword evidence="2" id="KW-0012">Acyltransferase</keyword>
<dbReference type="InterPro" id="IPR051556">
    <property type="entry name" value="N-term/lysine_N-AcTrnsfr"/>
</dbReference>
<evidence type="ECO:0000256" key="2">
    <source>
        <dbReference type="ARBA" id="ARBA00023315"/>
    </source>
</evidence>
<evidence type="ECO:0000256" key="1">
    <source>
        <dbReference type="ARBA" id="ARBA00022679"/>
    </source>
</evidence>
<dbReference type="SUPFAM" id="SSF55729">
    <property type="entry name" value="Acyl-CoA N-acyltransferases (Nat)"/>
    <property type="match status" value="1"/>
</dbReference>
<proteinExistence type="predicted"/>
<dbReference type="EMBL" id="HBHI01031106">
    <property type="protein sequence ID" value="CAD9703203.1"/>
    <property type="molecule type" value="Transcribed_RNA"/>
</dbReference>
<dbReference type="InterPro" id="IPR000182">
    <property type="entry name" value="GNAT_dom"/>
</dbReference>
<evidence type="ECO:0000259" key="3">
    <source>
        <dbReference type="PROSITE" id="PS51186"/>
    </source>
</evidence>
<organism evidence="4">
    <name type="scientific">Eucampia antarctica</name>
    <dbReference type="NCBI Taxonomy" id="49252"/>
    <lineage>
        <taxon>Eukaryota</taxon>
        <taxon>Sar</taxon>
        <taxon>Stramenopiles</taxon>
        <taxon>Ochrophyta</taxon>
        <taxon>Bacillariophyta</taxon>
        <taxon>Mediophyceae</taxon>
        <taxon>Biddulphiophycidae</taxon>
        <taxon>Hemiaulales</taxon>
        <taxon>Hemiaulaceae</taxon>
        <taxon>Eucampia</taxon>
    </lineage>
</organism>
<dbReference type="GO" id="GO:0007064">
    <property type="term" value="P:mitotic sister chromatid cohesion"/>
    <property type="evidence" value="ECO:0007669"/>
    <property type="project" value="TreeGrafter"/>
</dbReference>
<keyword evidence="1" id="KW-0808">Transferase</keyword>
<name>A0A7S2SL13_9STRA</name>
<dbReference type="GO" id="GO:0031415">
    <property type="term" value="C:NatA complex"/>
    <property type="evidence" value="ECO:0007669"/>
    <property type="project" value="TreeGrafter"/>
</dbReference>
<dbReference type="GO" id="GO:0008080">
    <property type="term" value="F:N-acetyltransferase activity"/>
    <property type="evidence" value="ECO:0007669"/>
    <property type="project" value="TreeGrafter"/>
</dbReference>
<dbReference type="AlphaFoldDB" id="A0A7S2SL13"/>
<dbReference type="Pfam" id="PF13508">
    <property type="entry name" value="Acetyltransf_7"/>
    <property type="match status" value="1"/>
</dbReference>
<reference evidence="4" key="1">
    <citation type="submission" date="2021-01" db="EMBL/GenBank/DDBJ databases">
        <authorList>
            <person name="Corre E."/>
            <person name="Pelletier E."/>
            <person name="Niang G."/>
            <person name="Scheremetjew M."/>
            <person name="Finn R."/>
            <person name="Kale V."/>
            <person name="Holt S."/>
            <person name="Cochrane G."/>
            <person name="Meng A."/>
            <person name="Brown T."/>
            <person name="Cohen L."/>
        </authorList>
    </citation>
    <scope>NUCLEOTIDE SEQUENCE</scope>
    <source>
        <strain evidence="4">CCMP1452</strain>
    </source>
</reference>
<dbReference type="PROSITE" id="PS51186">
    <property type="entry name" value="GNAT"/>
    <property type="match status" value="1"/>
</dbReference>
<dbReference type="PANTHER" id="PTHR42919:SF8">
    <property type="entry name" value="N-ALPHA-ACETYLTRANSFERASE 50"/>
    <property type="match status" value="1"/>
</dbReference>
<sequence length="375" mass="41767">MLLHVSIGRLFISISVLVGVISFENTIAFNVNSAITSGNAFLGHGRSTLKNKSTRTTLFSSTLGNKIKSDGVRTSVQNGMNSESSNDNPLPFIVESVSPTSKVNVFEEITYLCIDVFFNEEAEKKVEERNKGKNSLWKEFLLGYLRKLQTGDLKTRTFEFNRGVANEMFVARKVLPLPESSTFEDANPINSNDIFNIQALKGVSRFRRGEIIGFVDITEKTIGFGEVLENELIDINVEITDSDSKMRPVLTNLAVKEEARKSGVGSRLVEACESAVLSWSPPMASREHSELVLQVEESNINAQAFYEKKGYKVLFADPSCRRLDSSGFLLKKVRTTKICFRKDLNLSRASGIDVFSIAGLDKLIASSTNFLRNFR</sequence>